<feature type="domain" description="Zinc finger CGNR" evidence="1">
    <location>
        <begin position="134"/>
        <end position="176"/>
    </location>
</feature>
<dbReference type="RefSeq" id="WP_146319865.1">
    <property type="nucleotide sequence ID" value="NZ_VCQV01000037.1"/>
</dbReference>
<evidence type="ECO:0000313" key="3">
    <source>
        <dbReference type="Proteomes" id="UP000320244"/>
    </source>
</evidence>
<name>A0A563DU02_9MICO</name>
<gene>
    <name evidence="2" type="ORF">FGL98_20195</name>
</gene>
<organism evidence="2 3">
    <name type="scientific">Leekyejoonella antrihumi</name>
    <dbReference type="NCBI Taxonomy" id="1660198"/>
    <lineage>
        <taxon>Bacteria</taxon>
        <taxon>Bacillati</taxon>
        <taxon>Actinomycetota</taxon>
        <taxon>Actinomycetes</taxon>
        <taxon>Micrococcales</taxon>
        <taxon>Dermacoccaceae</taxon>
        <taxon>Leekyejoonella</taxon>
    </lineage>
</organism>
<comment type="caution">
    <text evidence="2">The sequence shown here is derived from an EMBL/GenBank/DDBJ whole genome shotgun (WGS) entry which is preliminary data.</text>
</comment>
<dbReference type="Pfam" id="PF07336">
    <property type="entry name" value="ABATE"/>
    <property type="match status" value="1"/>
</dbReference>
<dbReference type="AlphaFoldDB" id="A0A563DU02"/>
<dbReference type="PANTHER" id="PTHR35525:SF3">
    <property type="entry name" value="BLL6575 PROTEIN"/>
    <property type="match status" value="1"/>
</dbReference>
<keyword evidence="3" id="KW-1185">Reference proteome</keyword>
<dbReference type="InterPro" id="IPR010852">
    <property type="entry name" value="ABATE"/>
</dbReference>
<reference evidence="2 3" key="2">
    <citation type="submission" date="2019-08" db="EMBL/GenBank/DDBJ databases">
        <title>Jejuicoccus antrihumi gen. nov., sp. nov., a new member of the family Dermacoccaceae isolated from a cave.</title>
        <authorList>
            <person name="Schumann P."/>
            <person name="Kim I.S."/>
        </authorList>
    </citation>
    <scope>NUCLEOTIDE SEQUENCE [LARGE SCALE GENOMIC DNA]</scope>
    <source>
        <strain evidence="2 3">C5-26</strain>
    </source>
</reference>
<dbReference type="InterPro" id="IPR023286">
    <property type="entry name" value="ABATE_dom_sf"/>
</dbReference>
<dbReference type="EMBL" id="VCQV01000037">
    <property type="protein sequence ID" value="TWP33656.1"/>
    <property type="molecule type" value="Genomic_DNA"/>
</dbReference>
<sequence length="181" mass="19971">MLFTHDTDVALAALAALVNTEKGEPDPLADPAGLDAFVDEWGWTGRRRHDEQERREVVRVRSRLVALWGATEDETVTLVNDLLRQAGAVPQLVRHDQWDYHLHATSAEAPLATRMAVEAAMAMVDVVRAGELGRLRWCTADDCDNVMVDLSKNRSRRYCDGGCGNRANVAAYRARQASGTG</sequence>
<accession>A0A563DU02</accession>
<protein>
    <submittedName>
        <fullName evidence="2">RNA-binding protein</fullName>
    </submittedName>
</protein>
<reference evidence="2 3" key="1">
    <citation type="submission" date="2019-05" db="EMBL/GenBank/DDBJ databases">
        <authorList>
            <person name="Lee S.D."/>
        </authorList>
    </citation>
    <scope>NUCLEOTIDE SEQUENCE [LARGE SCALE GENOMIC DNA]</scope>
    <source>
        <strain evidence="2 3">C5-26</strain>
    </source>
</reference>
<evidence type="ECO:0000313" key="2">
    <source>
        <dbReference type="EMBL" id="TWP33656.1"/>
    </source>
</evidence>
<dbReference type="OrthoDB" id="3531194at2"/>
<dbReference type="Pfam" id="PF11706">
    <property type="entry name" value="zf-CGNR"/>
    <property type="match status" value="1"/>
</dbReference>
<dbReference type="Proteomes" id="UP000320244">
    <property type="component" value="Unassembled WGS sequence"/>
</dbReference>
<dbReference type="PANTHER" id="PTHR35525">
    <property type="entry name" value="BLL6575 PROTEIN"/>
    <property type="match status" value="1"/>
</dbReference>
<dbReference type="SUPFAM" id="SSF160904">
    <property type="entry name" value="Jann2411-like"/>
    <property type="match status" value="1"/>
</dbReference>
<dbReference type="Gene3D" id="1.10.3300.10">
    <property type="entry name" value="Jann2411-like domain"/>
    <property type="match status" value="1"/>
</dbReference>
<evidence type="ECO:0000259" key="1">
    <source>
        <dbReference type="Pfam" id="PF11706"/>
    </source>
</evidence>
<dbReference type="InterPro" id="IPR021005">
    <property type="entry name" value="Znf_CGNR"/>
</dbReference>
<proteinExistence type="predicted"/>